<dbReference type="EMBL" id="NIBS01000020">
    <property type="protein sequence ID" value="PHM25104.1"/>
    <property type="molecule type" value="Genomic_DNA"/>
</dbReference>
<name>A0A2D0IT69_XENBU</name>
<evidence type="ECO:0000313" key="2">
    <source>
        <dbReference type="Proteomes" id="UP000225833"/>
    </source>
</evidence>
<protein>
    <submittedName>
        <fullName evidence="1">Uncharacterized protein</fullName>
    </submittedName>
</protein>
<accession>A0A2D0IT69</accession>
<dbReference type="RefSeq" id="WP_099136804.1">
    <property type="nucleotide sequence ID" value="NZ_CAWNNJ010000087.1"/>
</dbReference>
<dbReference type="Proteomes" id="UP000225833">
    <property type="component" value="Unassembled WGS sequence"/>
</dbReference>
<gene>
    <name evidence="1" type="ORF">Xbud_03039</name>
</gene>
<sequence length="217" mass="25824">MSYRKRRLPFIKLSRRQRRALVISLKNKIRRNTTEFGGLFTSHQILNDSETLNYNRQWFDFYFISSDKSILWNACIITAKQAFRDEVSHLAHMRLDAIMTREEKEAELKLDFIPFDYSKAGKILTYKLITKEKKRYKKLDGLTYYEELKKLESEIECNEPPFIYESFRVNRSYVYGIGLEIIIDTDSINQSVVEDAISRFYVIGETDWVSQKQLIIL</sequence>
<proteinExistence type="predicted"/>
<organism evidence="1 2">
    <name type="scientific">Xenorhabdus budapestensis</name>
    <dbReference type="NCBI Taxonomy" id="290110"/>
    <lineage>
        <taxon>Bacteria</taxon>
        <taxon>Pseudomonadati</taxon>
        <taxon>Pseudomonadota</taxon>
        <taxon>Gammaproteobacteria</taxon>
        <taxon>Enterobacterales</taxon>
        <taxon>Morganellaceae</taxon>
        <taxon>Xenorhabdus</taxon>
    </lineage>
</organism>
<comment type="caution">
    <text evidence="1">The sequence shown here is derived from an EMBL/GenBank/DDBJ whole genome shotgun (WGS) entry which is preliminary data.</text>
</comment>
<evidence type="ECO:0000313" key="1">
    <source>
        <dbReference type="EMBL" id="PHM25104.1"/>
    </source>
</evidence>
<dbReference type="OrthoDB" id="8557528at2"/>
<reference evidence="1 2" key="1">
    <citation type="journal article" date="2017" name="Nat. Microbiol.">
        <title>Natural product diversity associated with the nematode symbionts Photorhabdus and Xenorhabdus.</title>
        <authorList>
            <person name="Tobias N.J."/>
            <person name="Wolff H."/>
            <person name="Djahanschiri B."/>
            <person name="Grundmann F."/>
            <person name="Kronenwerth M."/>
            <person name="Shi Y.M."/>
            <person name="Simonyi S."/>
            <person name="Grun P."/>
            <person name="Shapiro-Ilan D."/>
            <person name="Pidot S.J."/>
            <person name="Stinear T.P."/>
            <person name="Ebersberger I."/>
            <person name="Bode H.B."/>
        </authorList>
    </citation>
    <scope>NUCLEOTIDE SEQUENCE [LARGE SCALE GENOMIC DNA]</scope>
    <source>
        <strain evidence="1 2">DSM 16342</strain>
    </source>
</reference>
<dbReference type="AlphaFoldDB" id="A0A2D0IT69"/>